<keyword evidence="2" id="KW-1185">Reference proteome</keyword>
<evidence type="ECO:0000313" key="2">
    <source>
        <dbReference type="Proteomes" id="UP000001072"/>
    </source>
</evidence>
<dbReference type="GeneID" id="18932436"/>
<sequence length="143" mass="16119">MNTDPPSRHLSNRPLYIPSSASNHNSASTLVPLVFLIRSDRLRPILFNSDRFLSRLDHLLLTINSISTLASSSSIHWFYICILSSDLEIQTPNDVHLLGAFRRSRSFVVQLFASISYIYGVQTCARNLQVARKFCASSLKHLA</sequence>
<name>F4SAE9_MELLP</name>
<dbReference type="AlphaFoldDB" id="F4SAE9"/>
<reference evidence="2" key="1">
    <citation type="journal article" date="2011" name="Proc. Natl. Acad. Sci. U.S.A.">
        <title>Obligate biotrophy features unraveled by the genomic analysis of rust fungi.</title>
        <authorList>
            <person name="Duplessis S."/>
            <person name="Cuomo C.A."/>
            <person name="Lin Y.-C."/>
            <person name="Aerts A."/>
            <person name="Tisserant E."/>
            <person name="Veneault-Fourrey C."/>
            <person name="Joly D.L."/>
            <person name="Hacquard S."/>
            <person name="Amselem J."/>
            <person name="Cantarel B.L."/>
            <person name="Chiu R."/>
            <person name="Coutinho P.M."/>
            <person name="Feau N."/>
            <person name="Field M."/>
            <person name="Frey P."/>
            <person name="Gelhaye E."/>
            <person name="Goldberg J."/>
            <person name="Grabherr M.G."/>
            <person name="Kodira C.D."/>
            <person name="Kohler A."/>
            <person name="Kuees U."/>
            <person name="Lindquist E.A."/>
            <person name="Lucas S.M."/>
            <person name="Mago R."/>
            <person name="Mauceli E."/>
            <person name="Morin E."/>
            <person name="Murat C."/>
            <person name="Pangilinan J.L."/>
            <person name="Park R."/>
            <person name="Pearson M."/>
            <person name="Quesneville H."/>
            <person name="Rouhier N."/>
            <person name="Sakthikumar S."/>
            <person name="Salamov A.A."/>
            <person name="Schmutz J."/>
            <person name="Selles B."/>
            <person name="Shapiro H."/>
            <person name="Tanguay P."/>
            <person name="Tuskan G.A."/>
            <person name="Henrissat B."/>
            <person name="Van de Peer Y."/>
            <person name="Rouze P."/>
            <person name="Ellis J.G."/>
            <person name="Dodds P.N."/>
            <person name="Schein J.E."/>
            <person name="Zhong S."/>
            <person name="Hamelin R.C."/>
            <person name="Grigoriev I.V."/>
            <person name="Szabo L.J."/>
            <person name="Martin F."/>
        </authorList>
    </citation>
    <scope>NUCLEOTIDE SEQUENCE [LARGE SCALE GENOMIC DNA]</scope>
    <source>
        <strain evidence="2">98AG31 / pathotype 3-4-7</strain>
    </source>
</reference>
<accession>F4SAE9</accession>
<dbReference type="InParanoid" id="F4SAE9"/>
<dbReference type="Proteomes" id="UP000001072">
    <property type="component" value="Unassembled WGS sequence"/>
</dbReference>
<evidence type="ECO:0000313" key="1">
    <source>
        <dbReference type="EMBL" id="EGF98374.1"/>
    </source>
</evidence>
<proteinExistence type="predicted"/>
<dbReference type="EMBL" id="GL883177">
    <property type="protein sequence ID" value="EGF98374.1"/>
    <property type="molecule type" value="Genomic_DNA"/>
</dbReference>
<gene>
    <name evidence="1" type="ORF">MELLADRAFT_73612</name>
</gene>
<dbReference type="RefSeq" id="XP_007418344.1">
    <property type="nucleotide sequence ID" value="XM_007418282.1"/>
</dbReference>
<organism evidence="2">
    <name type="scientific">Melampsora larici-populina (strain 98AG31 / pathotype 3-4-7)</name>
    <name type="common">Poplar leaf rust fungus</name>
    <dbReference type="NCBI Taxonomy" id="747676"/>
    <lineage>
        <taxon>Eukaryota</taxon>
        <taxon>Fungi</taxon>
        <taxon>Dikarya</taxon>
        <taxon>Basidiomycota</taxon>
        <taxon>Pucciniomycotina</taxon>
        <taxon>Pucciniomycetes</taxon>
        <taxon>Pucciniales</taxon>
        <taxon>Melampsoraceae</taxon>
        <taxon>Melampsora</taxon>
    </lineage>
</organism>
<protein>
    <submittedName>
        <fullName evidence="1">Uncharacterized protein</fullName>
    </submittedName>
</protein>
<dbReference type="KEGG" id="mlr:MELLADRAFT_73612"/>
<dbReference type="VEuPathDB" id="FungiDB:MELLADRAFT_73612"/>
<dbReference type="HOGENOM" id="CLU_1806613_0_0_1"/>